<name>A0A3B0ZHW8_9ZZZZ</name>
<dbReference type="SMART" id="SM00850">
    <property type="entry name" value="LytTR"/>
    <property type="match status" value="1"/>
</dbReference>
<feature type="non-terminal residue" evidence="2">
    <location>
        <position position="1"/>
    </location>
</feature>
<evidence type="ECO:0000313" key="2">
    <source>
        <dbReference type="EMBL" id="VAW86907.1"/>
    </source>
</evidence>
<reference evidence="2" key="1">
    <citation type="submission" date="2018-06" db="EMBL/GenBank/DDBJ databases">
        <authorList>
            <person name="Zhirakovskaya E."/>
        </authorList>
    </citation>
    <scope>NUCLEOTIDE SEQUENCE</scope>
</reference>
<dbReference type="PROSITE" id="PS50930">
    <property type="entry name" value="HTH_LYTTR"/>
    <property type="match status" value="1"/>
</dbReference>
<dbReference type="GO" id="GO:0003677">
    <property type="term" value="F:DNA binding"/>
    <property type="evidence" value="ECO:0007669"/>
    <property type="project" value="InterPro"/>
</dbReference>
<dbReference type="Gene3D" id="2.40.50.1020">
    <property type="entry name" value="LytTr DNA-binding domain"/>
    <property type="match status" value="1"/>
</dbReference>
<feature type="domain" description="HTH LytTR-type" evidence="1">
    <location>
        <begin position="1"/>
        <end position="100"/>
    </location>
</feature>
<dbReference type="Pfam" id="PF04397">
    <property type="entry name" value="LytTR"/>
    <property type="match status" value="1"/>
</dbReference>
<gene>
    <name evidence="2" type="ORF">MNBD_GAMMA18-668</name>
</gene>
<evidence type="ECO:0000259" key="1">
    <source>
        <dbReference type="PROSITE" id="PS50930"/>
    </source>
</evidence>
<dbReference type="EMBL" id="UOFP01000162">
    <property type="protein sequence ID" value="VAW86907.1"/>
    <property type="molecule type" value="Genomic_DNA"/>
</dbReference>
<protein>
    <recommendedName>
        <fullName evidence="1">HTH LytTR-type domain-containing protein</fullName>
    </recommendedName>
</protein>
<organism evidence="2">
    <name type="scientific">hydrothermal vent metagenome</name>
    <dbReference type="NCBI Taxonomy" id="652676"/>
    <lineage>
        <taxon>unclassified sequences</taxon>
        <taxon>metagenomes</taxon>
        <taxon>ecological metagenomes</taxon>
    </lineage>
</organism>
<dbReference type="AlphaFoldDB" id="A0A3B0ZHW8"/>
<accession>A0A3B0ZHW8</accession>
<dbReference type="InterPro" id="IPR007492">
    <property type="entry name" value="LytTR_DNA-bd_dom"/>
</dbReference>
<proteinExistence type="predicted"/>
<sequence length="100" mass="11424">CYQGPQFYLVNAKEIIHACSEPATGVQLLTTSGKTFQTSISLKVFDDNSPLLRCHRQHMINPEYIKYIERLENGLGRIHAYGDYTIPVSRRYMDDFPAIG</sequence>